<evidence type="ECO:0000313" key="2">
    <source>
        <dbReference type="Proteomes" id="UP000183947"/>
    </source>
</evidence>
<protein>
    <submittedName>
        <fullName evidence="1">Uncharacterized protein</fullName>
    </submittedName>
</protein>
<name>A0A1M7CB15_9BACT</name>
<accession>A0A1M7CB15</accession>
<dbReference type="OrthoDB" id="794757at2"/>
<keyword evidence="2" id="KW-1185">Reference proteome</keyword>
<dbReference type="PROSITE" id="PS51257">
    <property type="entry name" value="PROKAR_LIPOPROTEIN"/>
    <property type="match status" value="1"/>
</dbReference>
<organism evidence="1 2">
    <name type="scientific">Hymenobacter psychrotolerans DSM 18569</name>
    <dbReference type="NCBI Taxonomy" id="1121959"/>
    <lineage>
        <taxon>Bacteria</taxon>
        <taxon>Pseudomonadati</taxon>
        <taxon>Bacteroidota</taxon>
        <taxon>Cytophagia</taxon>
        <taxon>Cytophagales</taxon>
        <taxon>Hymenobacteraceae</taxon>
        <taxon>Hymenobacter</taxon>
    </lineage>
</organism>
<dbReference type="EMBL" id="FRAS01000018">
    <property type="protein sequence ID" value="SHL64363.1"/>
    <property type="molecule type" value="Genomic_DNA"/>
</dbReference>
<proteinExistence type="predicted"/>
<dbReference type="STRING" id="1121959.SAMN02746009_03113"/>
<sequence length="196" mass="21560">MPNRSWVIGAVVLLSACGQEDATVRPAGINRKPEYFDVKALLDEQVARLNRQQPVVQKQVQLRNGRIETSQVANTDWSKELQIFYQADINKPALRGAYSIANSASNDSVGGARTYTLKAGSEAPVASLAVSKTGEASDATQEVAALIRQDNPLFFSQKRLRLRTVDGTLTSYSVQGVQKLVFFDTVRYSVQVRVVK</sequence>
<dbReference type="Proteomes" id="UP000183947">
    <property type="component" value="Unassembled WGS sequence"/>
</dbReference>
<gene>
    <name evidence="1" type="ORF">SAMN02746009_03113</name>
</gene>
<dbReference type="AlphaFoldDB" id="A0A1M7CB15"/>
<dbReference type="RefSeq" id="WP_139252333.1">
    <property type="nucleotide sequence ID" value="NZ_FRAS01000018.1"/>
</dbReference>
<evidence type="ECO:0000313" key="1">
    <source>
        <dbReference type="EMBL" id="SHL64363.1"/>
    </source>
</evidence>
<reference evidence="2" key="1">
    <citation type="submission" date="2016-11" db="EMBL/GenBank/DDBJ databases">
        <authorList>
            <person name="Varghese N."/>
            <person name="Submissions S."/>
        </authorList>
    </citation>
    <scope>NUCLEOTIDE SEQUENCE [LARGE SCALE GENOMIC DNA]</scope>
    <source>
        <strain evidence="2">DSM 18569</strain>
    </source>
</reference>